<protein>
    <submittedName>
        <fullName evidence="1">Uncharacterized protein</fullName>
    </submittedName>
</protein>
<organism evidence="1 2">
    <name type="scientific">Novipirellula aureliae</name>
    <dbReference type="NCBI Taxonomy" id="2527966"/>
    <lineage>
        <taxon>Bacteria</taxon>
        <taxon>Pseudomonadati</taxon>
        <taxon>Planctomycetota</taxon>
        <taxon>Planctomycetia</taxon>
        <taxon>Pirellulales</taxon>
        <taxon>Pirellulaceae</taxon>
        <taxon>Novipirellula</taxon>
    </lineage>
</organism>
<dbReference type="RefSeq" id="WP_146602876.1">
    <property type="nucleotide sequence ID" value="NZ_SJPY01000021.1"/>
</dbReference>
<sequence>MNQSQYDDMIAADRERYRKCMAQCTASHMSNTKWRRVFMAIADEGVEQIHSHWKHIDSDHISIHYRMPQPHDLNEKRFNDGAFQPYEYKWIEWIQIPHSVFDNYHKLTYRQELASLETALVKSRANYISNGDGITIVAYNR</sequence>
<dbReference type="Proteomes" id="UP000315471">
    <property type="component" value="Unassembled WGS sequence"/>
</dbReference>
<dbReference type="OrthoDB" id="9157197at2"/>
<accession>A0A5C6D9Q7</accession>
<dbReference type="AlphaFoldDB" id="A0A5C6D9Q7"/>
<evidence type="ECO:0000313" key="2">
    <source>
        <dbReference type="Proteomes" id="UP000315471"/>
    </source>
</evidence>
<comment type="caution">
    <text evidence="1">The sequence shown here is derived from an EMBL/GenBank/DDBJ whole genome shotgun (WGS) entry which is preliminary data.</text>
</comment>
<keyword evidence="2" id="KW-1185">Reference proteome</keyword>
<name>A0A5C6D9Q7_9BACT</name>
<proteinExistence type="predicted"/>
<reference evidence="1 2" key="1">
    <citation type="submission" date="2019-02" db="EMBL/GenBank/DDBJ databases">
        <title>Deep-cultivation of Planctomycetes and their phenomic and genomic characterization uncovers novel biology.</title>
        <authorList>
            <person name="Wiegand S."/>
            <person name="Jogler M."/>
            <person name="Boedeker C."/>
            <person name="Pinto D."/>
            <person name="Vollmers J."/>
            <person name="Rivas-Marin E."/>
            <person name="Kohn T."/>
            <person name="Peeters S.H."/>
            <person name="Heuer A."/>
            <person name="Rast P."/>
            <person name="Oberbeckmann S."/>
            <person name="Bunk B."/>
            <person name="Jeske O."/>
            <person name="Meyerdierks A."/>
            <person name="Storesund J.E."/>
            <person name="Kallscheuer N."/>
            <person name="Luecker S."/>
            <person name="Lage O.M."/>
            <person name="Pohl T."/>
            <person name="Merkel B.J."/>
            <person name="Hornburger P."/>
            <person name="Mueller R.-W."/>
            <person name="Bruemmer F."/>
            <person name="Labrenz M."/>
            <person name="Spormann A.M."/>
            <person name="Op Den Camp H."/>
            <person name="Overmann J."/>
            <person name="Amann R."/>
            <person name="Jetten M.S.M."/>
            <person name="Mascher T."/>
            <person name="Medema M.H."/>
            <person name="Devos D.P."/>
            <person name="Kaster A.-K."/>
            <person name="Ovreas L."/>
            <person name="Rohde M."/>
            <person name="Galperin M.Y."/>
            <person name="Jogler C."/>
        </authorList>
    </citation>
    <scope>NUCLEOTIDE SEQUENCE [LARGE SCALE GENOMIC DNA]</scope>
    <source>
        <strain evidence="1 2">Q31b</strain>
    </source>
</reference>
<gene>
    <name evidence="1" type="ORF">Q31b_58370</name>
</gene>
<evidence type="ECO:0000313" key="1">
    <source>
        <dbReference type="EMBL" id="TWU32437.1"/>
    </source>
</evidence>
<dbReference type="EMBL" id="SJPY01000021">
    <property type="protein sequence ID" value="TWU32437.1"/>
    <property type="molecule type" value="Genomic_DNA"/>
</dbReference>